<dbReference type="Pfam" id="PF10079">
    <property type="entry name" value="Rossmann-like_BshC"/>
    <property type="match status" value="1"/>
</dbReference>
<evidence type="ECO:0000256" key="2">
    <source>
        <dbReference type="HAMAP-Rule" id="MF_01867"/>
    </source>
</evidence>
<evidence type="ECO:0000313" key="5">
    <source>
        <dbReference type="EMBL" id="PWI57711.1"/>
    </source>
</evidence>
<feature type="domain" description="Bacillithiol biosynthesis BshC N-terminal Rossmann-like" evidence="3">
    <location>
        <begin position="10"/>
        <end position="386"/>
    </location>
</feature>
<dbReference type="HAMAP" id="MF_01867">
    <property type="entry name" value="BshC"/>
    <property type="match status" value="1"/>
</dbReference>
<dbReference type="Pfam" id="PF24850">
    <property type="entry name" value="CC_BshC"/>
    <property type="match status" value="1"/>
</dbReference>
<proteinExistence type="inferred from homology"/>
<dbReference type="AlphaFoldDB" id="A0A2U3D8W5"/>
<gene>
    <name evidence="2" type="primary">bshC</name>
    <name evidence="5" type="ORF">BM613_06915</name>
</gene>
<name>A0A2U3D8W5_SULT2</name>
<evidence type="ECO:0000259" key="4">
    <source>
        <dbReference type="Pfam" id="PF24850"/>
    </source>
</evidence>
<dbReference type="InterPro" id="IPR055398">
    <property type="entry name" value="Rossmann-like_BshC"/>
</dbReference>
<protein>
    <recommendedName>
        <fullName evidence="2">Putative cysteine ligase BshC</fullName>
        <ecNumber evidence="2">6.-.-.-</ecNumber>
    </recommendedName>
</protein>
<dbReference type="RefSeq" id="WP_109430457.1">
    <property type="nucleotide sequence ID" value="NZ_MPDK01000009.1"/>
</dbReference>
<keyword evidence="6" id="KW-1185">Reference proteome</keyword>
<evidence type="ECO:0000256" key="1">
    <source>
        <dbReference type="ARBA" id="ARBA00022598"/>
    </source>
</evidence>
<reference evidence="5 6" key="1">
    <citation type="submission" date="2016-11" db="EMBL/GenBank/DDBJ databases">
        <title>Comparative genomics of Acidibacillus ferroxidans species.</title>
        <authorList>
            <person name="Oliveira G."/>
            <person name="Nunes G."/>
            <person name="Oliveira R."/>
            <person name="Araujo F."/>
            <person name="Salim A."/>
            <person name="Scholte L."/>
            <person name="Morais D."/>
            <person name="Nancucheo I."/>
            <person name="Johnson D.B."/>
            <person name="Grail B."/>
            <person name="Bittencourt J."/>
            <person name="Valadares R."/>
        </authorList>
    </citation>
    <scope>NUCLEOTIDE SEQUENCE [LARGE SCALE GENOMIC DNA]</scope>
    <source>
        <strain evidence="5 6">Y002</strain>
    </source>
</reference>
<dbReference type="OrthoDB" id="9765151at2"/>
<feature type="domain" description="Bacillithiol biosynthesis BshC C-terminal coiled-coil" evidence="4">
    <location>
        <begin position="389"/>
        <end position="533"/>
    </location>
</feature>
<accession>A0A2U3D8W5</accession>
<comment type="similarity">
    <text evidence="2">Belongs to the BshC family.</text>
</comment>
<sequence>MEIWQTERLTGNALTDAYLQGDPRIRDRFEFAPQQADAVKRRCHTIDHLFDHAHRKALVAALTDYAKEQNLLNEASQLLLDKLSDDRCMTVVTGQQAGLFSGPLYTVYKAVSAVALAKHYEEVMCRPVVPVFWIAAEDHDFDEVASAYYVDKDAKIARVRLHERPVGRVPIGLYAISDTELDKLLAQLAVELPEGMYKSQLLEDLDFSYRGATNMGDAFARLMARFLKDVPILFLNPIYPTFRRLVKDAFARVIKNPYGYMRAAQSGAEALTKRGFAPQVELHPDHSLLFIVDKGRRYALDVDRFQPDRFVLRDTEQYFTKEELLLRLQEQPSDFSSGVLYRPVVQDFLLPVLAYVGGPAEIAYHGMLKEVFAEAGRHLPILQLRMRVTALPTAVTRALEHLGVTLEDGLKRNLLKESLVRDLSPSLDTVMREMEQWMRKALLDREAYFLGIDVTLRASLERAKEMMTRSLRHLENRSLQALERKNKETAYLATVLSSWLRPALSEQERILSPLSLFSKYGISWITALLELEYSPLLMTYIRF</sequence>
<dbReference type="NCBIfam" id="TIGR03998">
    <property type="entry name" value="thiol_BshC"/>
    <property type="match status" value="1"/>
</dbReference>
<dbReference type="PIRSF" id="PIRSF012535">
    <property type="entry name" value="UCP012535"/>
    <property type="match status" value="1"/>
</dbReference>
<dbReference type="InterPro" id="IPR011199">
    <property type="entry name" value="Bacillithiol_biosynth_BshC"/>
</dbReference>
<evidence type="ECO:0000313" key="6">
    <source>
        <dbReference type="Proteomes" id="UP000245380"/>
    </source>
</evidence>
<dbReference type="InterPro" id="IPR055399">
    <property type="entry name" value="CC_BshC"/>
</dbReference>
<dbReference type="EMBL" id="MPDK01000009">
    <property type="protein sequence ID" value="PWI57711.1"/>
    <property type="molecule type" value="Genomic_DNA"/>
</dbReference>
<comment type="caution">
    <text evidence="5">The sequence shown here is derived from an EMBL/GenBank/DDBJ whole genome shotgun (WGS) entry which is preliminary data.</text>
</comment>
<evidence type="ECO:0000259" key="3">
    <source>
        <dbReference type="Pfam" id="PF10079"/>
    </source>
</evidence>
<dbReference type="Proteomes" id="UP000245380">
    <property type="component" value="Unassembled WGS sequence"/>
</dbReference>
<organism evidence="5 6">
    <name type="scientific">Sulfoacidibacillus thermotolerans</name>
    <name type="common">Acidibacillus sulfuroxidans</name>
    <dbReference type="NCBI Taxonomy" id="1765684"/>
    <lineage>
        <taxon>Bacteria</taxon>
        <taxon>Bacillati</taxon>
        <taxon>Bacillota</taxon>
        <taxon>Bacilli</taxon>
        <taxon>Bacillales</taxon>
        <taxon>Alicyclobacillaceae</taxon>
        <taxon>Sulfoacidibacillus</taxon>
    </lineage>
</organism>
<keyword evidence="1 2" id="KW-0436">Ligase</keyword>
<comment type="function">
    <text evidence="2">Involved in bacillithiol (BSH) biosynthesis. May catalyze the last step of the pathway, the addition of cysteine to glucosamine malate (GlcN-Mal) to generate BSH.</text>
</comment>
<dbReference type="GO" id="GO:0016874">
    <property type="term" value="F:ligase activity"/>
    <property type="evidence" value="ECO:0007669"/>
    <property type="project" value="UniProtKB-UniRule"/>
</dbReference>
<dbReference type="EC" id="6.-.-.-" evidence="2"/>